<comment type="catalytic activity">
    <reaction evidence="7 8">
        <text>adenosine(34) in tRNA + H2O + H(+) = inosine(34) in tRNA + NH4(+)</text>
        <dbReference type="Rhea" id="RHEA:43168"/>
        <dbReference type="Rhea" id="RHEA-COMP:10373"/>
        <dbReference type="Rhea" id="RHEA-COMP:10374"/>
        <dbReference type="ChEBI" id="CHEBI:15377"/>
        <dbReference type="ChEBI" id="CHEBI:15378"/>
        <dbReference type="ChEBI" id="CHEBI:28938"/>
        <dbReference type="ChEBI" id="CHEBI:74411"/>
        <dbReference type="ChEBI" id="CHEBI:82852"/>
        <dbReference type="EC" id="3.5.4.33"/>
    </reaction>
</comment>
<gene>
    <name evidence="8 10" type="primary">tadA</name>
    <name evidence="10" type="ORF">I4X03_020735</name>
</gene>
<dbReference type="Pfam" id="PF00383">
    <property type="entry name" value="dCMP_cyt_deam_1"/>
    <property type="match status" value="1"/>
</dbReference>
<sequence length="158" mass="16992">MPDSAFMQLALDQARHAWRLGEVPVGAVVVKDGEVIAVGYNQPIGQHDPTAHAEIVALRAAAVKLGNYRLPGCELYVTLEPCVMCSGAMMHARLARVIYAAQDPKTGAAGSVVNLFEQEQLNHHTEVVGGVMADESAAMLKGFFAERRTAARRVIVPE</sequence>
<reference evidence="10 11" key="2">
    <citation type="submission" date="2021-08" db="EMBL/GenBank/DDBJ databases">
        <title>Massilia sp. R798.</title>
        <authorList>
            <person name="Baek J.H."/>
            <person name="Jung H.S."/>
            <person name="Kim K.R."/>
            <person name="Jeon C.O."/>
        </authorList>
    </citation>
    <scope>NUCLEOTIDE SEQUENCE [LARGE SCALE GENOMIC DNA]</scope>
    <source>
        <strain evidence="10 11">R798</strain>
    </source>
</reference>
<keyword evidence="3 8" id="KW-0819">tRNA processing</keyword>
<keyword evidence="11" id="KW-1185">Reference proteome</keyword>
<dbReference type="InterPro" id="IPR016192">
    <property type="entry name" value="APOBEC/CMP_deaminase_Zn-bd"/>
</dbReference>
<comment type="subunit">
    <text evidence="2 8">Homodimer.</text>
</comment>
<accession>A0ABS7SUQ9</accession>
<proteinExistence type="inferred from homology"/>
<evidence type="ECO:0000256" key="5">
    <source>
        <dbReference type="ARBA" id="ARBA00022801"/>
    </source>
</evidence>
<feature type="binding site" evidence="8">
    <location>
        <position position="82"/>
    </location>
    <ligand>
        <name>Zn(2+)</name>
        <dbReference type="ChEBI" id="CHEBI:29105"/>
        <note>catalytic</note>
    </ligand>
</feature>
<dbReference type="CDD" id="cd01285">
    <property type="entry name" value="nucleoside_deaminase"/>
    <property type="match status" value="1"/>
</dbReference>
<evidence type="ECO:0000259" key="9">
    <source>
        <dbReference type="PROSITE" id="PS51747"/>
    </source>
</evidence>
<evidence type="ECO:0000256" key="1">
    <source>
        <dbReference type="ARBA" id="ARBA00010669"/>
    </source>
</evidence>
<dbReference type="PROSITE" id="PS00903">
    <property type="entry name" value="CYT_DCMP_DEAMINASES_1"/>
    <property type="match status" value="1"/>
</dbReference>
<dbReference type="PANTHER" id="PTHR11079">
    <property type="entry name" value="CYTOSINE DEAMINASE FAMILY MEMBER"/>
    <property type="match status" value="1"/>
</dbReference>
<dbReference type="InterPro" id="IPR028883">
    <property type="entry name" value="tRNA_aden_deaminase"/>
</dbReference>
<evidence type="ECO:0000256" key="3">
    <source>
        <dbReference type="ARBA" id="ARBA00022694"/>
    </source>
</evidence>
<evidence type="ECO:0000256" key="6">
    <source>
        <dbReference type="ARBA" id="ARBA00022833"/>
    </source>
</evidence>
<dbReference type="Gene3D" id="3.40.140.10">
    <property type="entry name" value="Cytidine Deaminase, domain 2"/>
    <property type="match status" value="1"/>
</dbReference>
<dbReference type="EC" id="3.5.4.33" evidence="8"/>
<dbReference type="InterPro" id="IPR016193">
    <property type="entry name" value="Cytidine_deaminase-like"/>
</dbReference>
<dbReference type="SUPFAM" id="SSF53927">
    <property type="entry name" value="Cytidine deaminase-like"/>
    <property type="match status" value="1"/>
</dbReference>
<dbReference type="RefSeq" id="WP_223470208.1">
    <property type="nucleotide sequence ID" value="NZ_JAFBIL020000009.1"/>
</dbReference>
<comment type="cofactor">
    <cofactor evidence="8">
        <name>Zn(2+)</name>
        <dbReference type="ChEBI" id="CHEBI:29105"/>
    </cofactor>
    <text evidence="8">Binds 1 zinc ion per subunit.</text>
</comment>
<keyword evidence="5 8" id="KW-0378">Hydrolase</keyword>
<organism evidence="10 11">
    <name type="scientific">Massilia soli</name>
    <dbReference type="NCBI Taxonomy" id="2792854"/>
    <lineage>
        <taxon>Bacteria</taxon>
        <taxon>Pseudomonadati</taxon>
        <taxon>Pseudomonadota</taxon>
        <taxon>Betaproteobacteria</taxon>
        <taxon>Burkholderiales</taxon>
        <taxon>Oxalobacteraceae</taxon>
        <taxon>Telluria group</taxon>
        <taxon>Massilia</taxon>
    </lineage>
</organism>
<evidence type="ECO:0000256" key="2">
    <source>
        <dbReference type="ARBA" id="ARBA00011738"/>
    </source>
</evidence>
<keyword evidence="6 8" id="KW-0862">Zinc</keyword>
<feature type="binding site" evidence="8">
    <location>
        <position position="52"/>
    </location>
    <ligand>
        <name>Zn(2+)</name>
        <dbReference type="ChEBI" id="CHEBI:29105"/>
        <note>catalytic</note>
    </ligand>
</feature>
<dbReference type="PROSITE" id="PS51747">
    <property type="entry name" value="CYT_DCMP_DEAMINASES_2"/>
    <property type="match status" value="1"/>
</dbReference>
<name>A0ABS7SUQ9_9BURK</name>
<evidence type="ECO:0000256" key="8">
    <source>
        <dbReference type="HAMAP-Rule" id="MF_00972"/>
    </source>
</evidence>
<dbReference type="NCBIfam" id="NF008113">
    <property type="entry name" value="PRK10860.1"/>
    <property type="match status" value="1"/>
</dbReference>
<comment type="caution">
    <text evidence="10">The sequence shown here is derived from an EMBL/GenBank/DDBJ whole genome shotgun (WGS) entry which is preliminary data.</text>
</comment>
<feature type="binding site" evidence="8">
    <location>
        <position position="85"/>
    </location>
    <ligand>
        <name>Zn(2+)</name>
        <dbReference type="ChEBI" id="CHEBI:29105"/>
        <note>catalytic</note>
    </ligand>
</feature>
<comment type="function">
    <text evidence="8">Catalyzes the deamination of adenosine to inosine at the wobble position 34 of tRNA(Arg2).</text>
</comment>
<feature type="domain" description="CMP/dCMP-type deaminase" evidence="9">
    <location>
        <begin position="1"/>
        <end position="112"/>
    </location>
</feature>
<evidence type="ECO:0000256" key="4">
    <source>
        <dbReference type="ARBA" id="ARBA00022723"/>
    </source>
</evidence>
<dbReference type="Proteomes" id="UP000809349">
    <property type="component" value="Unassembled WGS sequence"/>
</dbReference>
<dbReference type="EMBL" id="JAFBIL020000009">
    <property type="protein sequence ID" value="MBZ2209703.1"/>
    <property type="molecule type" value="Genomic_DNA"/>
</dbReference>
<evidence type="ECO:0000256" key="7">
    <source>
        <dbReference type="ARBA" id="ARBA00048045"/>
    </source>
</evidence>
<dbReference type="HAMAP" id="MF_00972">
    <property type="entry name" value="tRNA_aden_deaminase"/>
    <property type="match status" value="1"/>
</dbReference>
<reference evidence="10 11" key="1">
    <citation type="submission" date="2021-01" db="EMBL/GenBank/DDBJ databases">
        <authorList>
            <person name="Ruan W."/>
            <person name="Khan S.A."/>
            <person name="Jeon C.O."/>
        </authorList>
    </citation>
    <scope>NUCLEOTIDE SEQUENCE [LARGE SCALE GENOMIC DNA]</scope>
    <source>
        <strain evidence="10 11">R798</strain>
    </source>
</reference>
<dbReference type="GO" id="GO:0052717">
    <property type="term" value="F:tRNA-specific adenosine-34 deaminase activity"/>
    <property type="evidence" value="ECO:0007669"/>
    <property type="project" value="UniProtKB-EC"/>
</dbReference>
<evidence type="ECO:0000313" key="11">
    <source>
        <dbReference type="Proteomes" id="UP000809349"/>
    </source>
</evidence>
<evidence type="ECO:0000313" key="10">
    <source>
        <dbReference type="EMBL" id="MBZ2209703.1"/>
    </source>
</evidence>
<dbReference type="PANTHER" id="PTHR11079:SF202">
    <property type="entry name" value="TRNA-SPECIFIC ADENOSINE DEAMINASE"/>
    <property type="match status" value="1"/>
</dbReference>
<keyword evidence="4 8" id="KW-0479">Metal-binding</keyword>
<protein>
    <recommendedName>
        <fullName evidence="8">tRNA-specific adenosine deaminase</fullName>
        <ecNumber evidence="8">3.5.4.33</ecNumber>
    </recommendedName>
</protein>
<feature type="active site" description="Proton donor" evidence="8">
    <location>
        <position position="54"/>
    </location>
</feature>
<comment type="similarity">
    <text evidence="1">Belongs to the cytidine and deoxycytidylate deaminase family. ADAT2 subfamily.</text>
</comment>
<dbReference type="InterPro" id="IPR002125">
    <property type="entry name" value="CMP_dCMP_dom"/>
</dbReference>